<keyword evidence="1" id="KW-0472">Membrane</keyword>
<keyword evidence="1" id="KW-0812">Transmembrane</keyword>
<sequence>MSEFRDAVAAAAQDTPYIVVDTKKGFDVKLDIANARWWGLYNRAGLRKSFRWRVVERKSYFTITDRQVEVRWRAGVPAFGASMQAQGGRVLSFSRQKIWALSDNGRIEPVVDYRFNSREGRDLIRVVARQLGLKERQPLWTVKIPLVMALATPAVFAIYGLVLLVLRIAGVHP</sequence>
<comment type="caution">
    <text evidence="2">The sequence shown here is derived from an EMBL/GenBank/DDBJ whole genome shotgun (WGS) entry which is preliminary data.</text>
</comment>
<accession>A0AAW5S801</accession>
<keyword evidence="4" id="KW-1185">Reference proteome</keyword>
<proteinExistence type="predicted"/>
<organism evidence="2 5">
    <name type="scientific">Mycobacterium bouchedurhonense</name>
    <dbReference type="NCBI Taxonomy" id="701041"/>
    <lineage>
        <taxon>Bacteria</taxon>
        <taxon>Bacillati</taxon>
        <taxon>Actinomycetota</taxon>
        <taxon>Actinomycetes</taxon>
        <taxon>Mycobacteriales</taxon>
        <taxon>Mycobacteriaceae</taxon>
        <taxon>Mycobacterium</taxon>
        <taxon>Mycobacterium avium complex (MAC)</taxon>
    </lineage>
</organism>
<evidence type="ECO:0000313" key="5">
    <source>
        <dbReference type="Proteomes" id="UP001207588"/>
    </source>
</evidence>
<keyword evidence="1" id="KW-1133">Transmembrane helix</keyword>
<name>A0AAW5S801_MYCBC</name>
<dbReference type="EMBL" id="JACKTG010000048">
    <property type="protein sequence ID" value="MCV6990802.1"/>
    <property type="molecule type" value="Genomic_DNA"/>
</dbReference>
<reference evidence="3 4" key="1">
    <citation type="submission" date="2017-02" db="EMBL/GenBank/DDBJ databases">
        <title>The new phylogeny of genus Mycobacterium.</title>
        <authorList>
            <person name="Tortoli E."/>
            <person name="Trovato A."/>
            <person name="Cirillo D.M."/>
        </authorList>
    </citation>
    <scope>NUCLEOTIDE SEQUENCE [LARGE SCALE GENOMIC DNA]</scope>
    <source>
        <strain evidence="3 4">DSM 45439</strain>
    </source>
</reference>
<evidence type="ECO:0000313" key="2">
    <source>
        <dbReference type="EMBL" id="MCV6990802.1"/>
    </source>
</evidence>
<dbReference type="AlphaFoldDB" id="A0AAW5S801"/>
<dbReference type="Proteomes" id="UP001207588">
    <property type="component" value="Unassembled WGS sequence"/>
</dbReference>
<evidence type="ECO:0000256" key="1">
    <source>
        <dbReference type="SAM" id="Phobius"/>
    </source>
</evidence>
<evidence type="ECO:0000313" key="3">
    <source>
        <dbReference type="EMBL" id="ORA43193.1"/>
    </source>
</evidence>
<gene>
    <name evidence="3" type="ORF">BST19_23460</name>
    <name evidence="2" type="ORF">H7I91_16185</name>
</gene>
<reference evidence="2" key="2">
    <citation type="submission" date="2020-07" db="EMBL/GenBank/DDBJ databases">
        <authorList>
            <person name="Pettersson B.M.F."/>
            <person name="Behra P.R.K."/>
            <person name="Ramesh M."/>
            <person name="Das S."/>
            <person name="Dasgupta S."/>
            <person name="Kirsebom L.A."/>
        </authorList>
    </citation>
    <scope>NUCLEOTIDE SEQUENCE</scope>
    <source>
        <strain evidence="2">DSM 45439</strain>
    </source>
</reference>
<evidence type="ECO:0000313" key="4">
    <source>
        <dbReference type="Proteomes" id="UP000192293"/>
    </source>
</evidence>
<protein>
    <submittedName>
        <fullName evidence="2">Uncharacterized protein</fullName>
    </submittedName>
</protein>
<dbReference type="RefSeq" id="WP_139800173.1">
    <property type="nucleotide sequence ID" value="NZ_JACKTG010000048.1"/>
</dbReference>
<feature type="transmembrane region" description="Helical" evidence="1">
    <location>
        <begin position="144"/>
        <end position="169"/>
    </location>
</feature>
<dbReference type="Proteomes" id="UP000192293">
    <property type="component" value="Unassembled WGS sequence"/>
</dbReference>
<dbReference type="EMBL" id="MVHL01000056">
    <property type="protein sequence ID" value="ORA43193.1"/>
    <property type="molecule type" value="Genomic_DNA"/>
</dbReference>
<reference evidence="2" key="3">
    <citation type="journal article" date="2022" name="BMC Genomics">
        <title>Comparative genome analysis of mycobacteria focusing on tRNA and non-coding RNA.</title>
        <authorList>
            <person name="Behra P.R.K."/>
            <person name="Pettersson B.M.F."/>
            <person name="Ramesh M."/>
            <person name="Das S."/>
            <person name="Dasgupta S."/>
            <person name="Kirsebom L.A."/>
        </authorList>
    </citation>
    <scope>NUCLEOTIDE SEQUENCE</scope>
    <source>
        <strain evidence="2">DSM 45439</strain>
    </source>
</reference>